<dbReference type="AlphaFoldDB" id="A0A7K3NHT2"/>
<gene>
    <name evidence="13" type="ORF">G3N56_02680</name>
</gene>
<evidence type="ECO:0000259" key="11">
    <source>
        <dbReference type="Pfam" id="PF18134"/>
    </source>
</evidence>
<dbReference type="InterPro" id="IPR040511">
    <property type="entry name" value="AGS_C"/>
</dbReference>
<evidence type="ECO:0000259" key="12">
    <source>
        <dbReference type="Pfam" id="PF21654"/>
    </source>
</evidence>
<dbReference type="Pfam" id="PF21654">
    <property type="entry name" value="DncV-like_NTFase"/>
    <property type="match status" value="1"/>
</dbReference>
<keyword evidence="5" id="KW-0067">ATP-binding</keyword>
<evidence type="ECO:0000256" key="8">
    <source>
        <dbReference type="ARBA" id="ARBA00023118"/>
    </source>
</evidence>
<keyword evidence="6" id="KW-0460">Magnesium</keyword>
<keyword evidence="2" id="KW-0548">Nucleotidyltransferase</keyword>
<comment type="caution">
    <text evidence="13">The sequence shown here is derived from an EMBL/GenBank/DDBJ whole genome shotgun (WGS) entry which is preliminary data.</text>
</comment>
<evidence type="ECO:0000256" key="6">
    <source>
        <dbReference type="ARBA" id="ARBA00022842"/>
    </source>
</evidence>
<feature type="domain" description="Adenylyl/Guanylyl and SMODS C-terminal sensor" evidence="11">
    <location>
        <begin position="396"/>
        <end position="520"/>
    </location>
</feature>
<proteinExistence type="predicted"/>
<dbReference type="GO" id="GO:0051607">
    <property type="term" value="P:defense response to virus"/>
    <property type="evidence" value="ECO:0007669"/>
    <property type="project" value="UniProtKB-KW"/>
</dbReference>
<dbReference type="RefSeq" id="WP_163300700.1">
    <property type="nucleotide sequence ID" value="NZ_JAAGRQ010000007.1"/>
</dbReference>
<accession>A0A7K3NHT2</accession>
<protein>
    <recommendedName>
        <fullName evidence="9">Cyclic GMP-AMP synthase</fullName>
    </recommendedName>
</protein>
<organism evidence="13 14">
    <name type="scientific">Desulfolutivibrio sulfodismutans</name>
    <dbReference type="NCBI Taxonomy" id="63561"/>
    <lineage>
        <taxon>Bacteria</taxon>
        <taxon>Pseudomonadati</taxon>
        <taxon>Thermodesulfobacteriota</taxon>
        <taxon>Desulfovibrionia</taxon>
        <taxon>Desulfovibrionales</taxon>
        <taxon>Desulfovibrionaceae</taxon>
        <taxon>Desulfolutivibrio</taxon>
    </lineage>
</organism>
<dbReference type="GO" id="GO:0005524">
    <property type="term" value="F:ATP binding"/>
    <property type="evidence" value="ECO:0007669"/>
    <property type="project" value="UniProtKB-KW"/>
</dbReference>
<keyword evidence="4" id="KW-0547">Nucleotide-binding</keyword>
<evidence type="ECO:0000256" key="9">
    <source>
        <dbReference type="ARBA" id="ARBA00044145"/>
    </source>
</evidence>
<keyword evidence="14" id="KW-1185">Reference proteome</keyword>
<dbReference type="GO" id="GO:0009117">
    <property type="term" value="P:nucleotide metabolic process"/>
    <property type="evidence" value="ECO:0007669"/>
    <property type="project" value="UniProtKB-KW"/>
</dbReference>
<evidence type="ECO:0000256" key="7">
    <source>
        <dbReference type="ARBA" id="ARBA00023080"/>
    </source>
</evidence>
<dbReference type="InterPro" id="IPR006116">
    <property type="entry name" value="NT_2-5OAS_ClassI-CCAase"/>
</dbReference>
<evidence type="ECO:0000256" key="1">
    <source>
        <dbReference type="ARBA" id="ARBA00022679"/>
    </source>
</evidence>
<evidence type="ECO:0000313" key="14">
    <source>
        <dbReference type="Proteomes" id="UP000469724"/>
    </source>
</evidence>
<keyword evidence="8" id="KW-0051">Antiviral defense</keyword>
<evidence type="ECO:0000256" key="3">
    <source>
        <dbReference type="ARBA" id="ARBA00022723"/>
    </source>
</evidence>
<evidence type="ECO:0000256" key="10">
    <source>
        <dbReference type="ARBA" id="ARBA00048304"/>
    </source>
</evidence>
<evidence type="ECO:0000256" key="4">
    <source>
        <dbReference type="ARBA" id="ARBA00022741"/>
    </source>
</evidence>
<evidence type="ECO:0000256" key="5">
    <source>
        <dbReference type="ARBA" id="ARBA00022840"/>
    </source>
</evidence>
<sequence length="521" mass="59319">MLDRKQREINAFLNKVSEILDISEKQREDADKRYTSIGEWLGREESILHDFQPSMYPQGSFLLGTVIRPLSEKDEFDVDLVCEVKVSKERNSQKVLKDAVGLEVKSYNKANNFNRPAKEGKRCWTLEYSESAKFHMDVLPAVPDGARMKAALESMGFDTSSQTDKAIAITDNTLPNYATKDTPWPVSNPLGYAEWFKSRMEVQFQVGLEMLAEARKADVKSIPDYAVKTPLQRAVQLLKRHRDIMFQNDWDNKPISIIITTLAAMAYNNEGNLLEALSSILHGMESHIKEVNGQAVISNPVNPAENFADKWLSNPKLKENFYAWLRRVKYDFEFSFMTSDMKSLAQHLEGKLGQSPVFESLRNYEDSQNGIIGAVPVGISMILENMRTWLLPKYKVRHRREPEWPSLLYRNVTIRGEIQIDGAWKPITCSTHGLPKDCSLRFFAETDTVKPYQVYWQIVNTGDDARRNKCLRGEFNKGAAGVGGLKWTEATLYTGIHWVECFVVKDGTLVARSSPLEVNIA</sequence>
<dbReference type="InterPro" id="IPR048445">
    <property type="entry name" value="DncV-like_NTFase"/>
</dbReference>
<keyword evidence="1 13" id="KW-0808">Transferase</keyword>
<dbReference type="Proteomes" id="UP000469724">
    <property type="component" value="Unassembled WGS sequence"/>
</dbReference>
<dbReference type="EMBL" id="JAAGRQ010000007">
    <property type="protein sequence ID" value="NDY55647.1"/>
    <property type="molecule type" value="Genomic_DNA"/>
</dbReference>
<dbReference type="CDD" id="cd05400">
    <property type="entry name" value="NT_2-5OAS_ClassI-CCAase"/>
    <property type="match status" value="1"/>
</dbReference>
<comment type="catalytic activity">
    <reaction evidence="10">
        <text>GTP + ATP = 3',3'-cGAMP + 2 diphosphate</text>
        <dbReference type="Rhea" id="RHEA:35647"/>
        <dbReference type="ChEBI" id="CHEBI:30616"/>
        <dbReference type="ChEBI" id="CHEBI:33019"/>
        <dbReference type="ChEBI" id="CHEBI:37565"/>
        <dbReference type="ChEBI" id="CHEBI:71501"/>
    </reaction>
    <physiologicalReaction direction="left-to-right" evidence="10">
        <dbReference type="Rhea" id="RHEA:35648"/>
    </physiologicalReaction>
</comment>
<keyword evidence="7" id="KW-0546">Nucleotide metabolism</keyword>
<dbReference type="GO" id="GO:0046872">
    <property type="term" value="F:metal ion binding"/>
    <property type="evidence" value="ECO:0007669"/>
    <property type="project" value="UniProtKB-KW"/>
</dbReference>
<keyword evidence="3" id="KW-0479">Metal-binding</keyword>
<evidence type="ECO:0000313" key="13">
    <source>
        <dbReference type="EMBL" id="NDY55647.1"/>
    </source>
</evidence>
<feature type="domain" description="Cyclic GMP-AMP synthase DncV-like nucleotidyltransferase" evidence="12">
    <location>
        <begin position="54"/>
        <end position="138"/>
    </location>
</feature>
<dbReference type="GO" id="GO:0016779">
    <property type="term" value="F:nucleotidyltransferase activity"/>
    <property type="evidence" value="ECO:0007669"/>
    <property type="project" value="UniProtKB-KW"/>
</dbReference>
<evidence type="ECO:0000256" key="2">
    <source>
        <dbReference type="ARBA" id="ARBA00022695"/>
    </source>
</evidence>
<name>A0A7K3NHT2_9BACT</name>
<reference evidence="13 14" key="1">
    <citation type="submission" date="2020-02" db="EMBL/GenBank/DDBJ databases">
        <title>Comparative genomics of sulfur disproportionating microorganisms.</title>
        <authorList>
            <person name="Ward L.M."/>
            <person name="Bertran E."/>
            <person name="Johnston D.T."/>
        </authorList>
    </citation>
    <scope>NUCLEOTIDE SEQUENCE [LARGE SCALE GENOMIC DNA]</scope>
    <source>
        <strain evidence="13 14">DSM 3696</strain>
    </source>
</reference>
<dbReference type="Pfam" id="PF18134">
    <property type="entry name" value="AGS_C"/>
    <property type="match status" value="1"/>
</dbReference>